<proteinExistence type="predicted"/>
<keyword evidence="2" id="KW-1185">Reference proteome</keyword>
<name>A0A3S5ABV7_9PLAT</name>
<comment type="caution">
    <text evidence="1">The sequence shown here is derived from an EMBL/GenBank/DDBJ whole genome shotgun (WGS) entry which is preliminary data.</text>
</comment>
<gene>
    <name evidence="1" type="ORF">PXEA_LOCUS5722</name>
</gene>
<sequence length="107" mass="12502">MTSQDPFRDRYQCFQSSIHSRGNQHEGWTTNVDALSPFVWPMNWSLISRPFNNEETRATLSGPRFAETLPVSTDEGIFDRVWIFFFPPSCEWPNTRTSKLKNSSLLR</sequence>
<accession>A0A3S5ABV7</accession>
<dbReference type="Proteomes" id="UP000784294">
    <property type="component" value="Unassembled WGS sequence"/>
</dbReference>
<evidence type="ECO:0000313" key="2">
    <source>
        <dbReference type="Proteomes" id="UP000784294"/>
    </source>
</evidence>
<reference evidence="1" key="1">
    <citation type="submission" date="2018-11" db="EMBL/GenBank/DDBJ databases">
        <authorList>
            <consortium name="Pathogen Informatics"/>
        </authorList>
    </citation>
    <scope>NUCLEOTIDE SEQUENCE</scope>
</reference>
<protein>
    <submittedName>
        <fullName evidence="1">Uncharacterized protein</fullName>
    </submittedName>
</protein>
<evidence type="ECO:0000313" key="1">
    <source>
        <dbReference type="EMBL" id="VEL12282.1"/>
    </source>
</evidence>
<organism evidence="1 2">
    <name type="scientific">Protopolystoma xenopodis</name>
    <dbReference type="NCBI Taxonomy" id="117903"/>
    <lineage>
        <taxon>Eukaryota</taxon>
        <taxon>Metazoa</taxon>
        <taxon>Spiralia</taxon>
        <taxon>Lophotrochozoa</taxon>
        <taxon>Platyhelminthes</taxon>
        <taxon>Monogenea</taxon>
        <taxon>Polyopisthocotylea</taxon>
        <taxon>Polystomatidea</taxon>
        <taxon>Polystomatidae</taxon>
        <taxon>Protopolystoma</taxon>
    </lineage>
</organism>
<dbReference type="AlphaFoldDB" id="A0A3S5ABV7"/>
<dbReference type="EMBL" id="CAAALY010014300">
    <property type="protein sequence ID" value="VEL12282.1"/>
    <property type="molecule type" value="Genomic_DNA"/>
</dbReference>